<evidence type="ECO:0000313" key="5">
    <source>
        <dbReference type="Proteomes" id="UP000249557"/>
    </source>
</evidence>
<gene>
    <name evidence="4" type="ORF">DI626_07575</name>
</gene>
<name>A0A2W5BQ61_9BACT</name>
<keyword evidence="3" id="KW-0231">Viral genome packaging</keyword>
<protein>
    <submittedName>
        <fullName evidence="4">Phage tail protein</fullName>
    </submittedName>
</protein>
<organism evidence="4 5">
    <name type="scientific">Micavibrio aeruginosavorus</name>
    <dbReference type="NCBI Taxonomy" id="349221"/>
    <lineage>
        <taxon>Bacteria</taxon>
        <taxon>Pseudomonadati</taxon>
        <taxon>Bdellovibrionota</taxon>
        <taxon>Bdellovibrionia</taxon>
        <taxon>Bdellovibrionales</taxon>
        <taxon>Pseudobdellovibrionaceae</taxon>
        <taxon>Micavibrio</taxon>
    </lineage>
</organism>
<sequence>IVLEEGAGGYLDGSFREMKITLAQIKDRYPSAEIPADIAREGERDPQARFAVLESILPEGGVYQYTALLKERGAPEPLASGTFPVSPCIAFRWMKSPGELYGRSPVMKALPDIKTANKVVELILKNASIAVTGIWQADDDGVLNPANIQLVPGAIIPKAVGSQGLKPLEMPGRFDVSQIILDDIRARIRHALLIDKLGQLEGRRMTATEVVERASEMALLLGATYGRLQTELLTPMIRRAYGILRRRGEIPDIALDGRFVALDYRAPLARAQAQRNVQNTMTWLTSLIGMGGDAAAFIDMNRAAQFLGEALGVPSDLIRKDLTDAVL</sequence>
<proteinExistence type="predicted"/>
<evidence type="ECO:0000256" key="2">
    <source>
        <dbReference type="ARBA" id="ARBA00022612"/>
    </source>
</evidence>
<dbReference type="EMBL" id="QFNK01000150">
    <property type="protein sequence ID" value="PZO85391.1"/>
    <property type="molecule type" value="Genomic_DNA"/>
</dbReference>
<dbReference type="Pfam" id="PF12236">
    <property type="entry name" value="Head-tail_con"/>
    <property type="match status" value="1"/>
</dbReference>
<dbReference type="Proteomes" id="UP000249557">
    <property type="component" value="Unassembled WGS sequence"/>
</dbReference>
<evidence type="ECO:0000256" key="3">
    <source>
        <dbReference type="ARBA" id="ARBA00023219"/>
    </source>
</evidence>
<comment type="caution">
    <text evidence="4">The sequence shown here is derived from an EMBL/GenBank/DDBJ whole genome shotgun (WGS) entry which is preliminary data.</text>
</comment>
<keyword evidence="2" id="KW-1188">Viral release from host cell</keyword>
<comment type="subcellular location">
    <subcellularLocation>
        <location evidence="1">Virion</location>
    </subcellularLocation>
</comment>
<evidence type="ECO:0000256" key="1">
    <source>
        <dbReference type="ARBA" id="ARBA00004328"/>
    </source>
</evidence>
<accession>A0A2W5BQ61</accession>
<reference evidence="4 5" key="1">
    <citation type="submission" date="2017-08" db="EMBL/GenBank/DDBJ databases">
        <title>Infants hospitalized years apart are colonized by the same room-sourced microbial strains.</title>
        <authorList>
            <person name="Brooks B."/>
            <person name="Olm M.R."/>
            <person name="Firek B.A."/>
            <person name="Baker R."/>
            <person name="Thomas B.C."/>
            <person name="Morowitz M.J."/>
            <person name="Banfield J.F."/>
        </authorList>
    </citation>
    <scope>NUCLEOTIDE SEQUENCE [LARGE SCALE GENOMIC DNA]</scope>
    <source>
        <strain evidence="4">S2_018_000_R2_104</strain>
    </source>
</reference>
<evidence type="ECO:0000313" key="4">
    <source>
        <dbReference type="EMBL" id="PZO85391.1"/>
    </source>
</evidence>
<dbReference type="InterPro" id="IPR020991">
    <property type="entry name" value="Connector_podovirus"/>
</dbReference>
<dbReference type="AlphaFoldDB" id="A0A2W5BQ61"/>
<feature type="non-terminal residue" evidence="4">
    <location>
        <position position="1"/>
    </location>
</feature>